<dbReference type="Pfam" id="PF15370">
    <property type="entry name" value="NOPCHAP1"/>
    <property type="match status" value="1"/>
</dbReference>
<sequence length="253" mass="27426">MGAQPMKPKYSEARLLPAFLSPTTRPPAASTARSRRRAAHLPLGFFPSGGAIQITGSSLSRRPRLASPVTAMGEPSKELLDLPSEPKPPSLIESILVGRREQQQHKEGKRKAGPPTDPLPKSQVLGRVKDFLGEMAKANEKLHLDVKNKRPEEYDIEALTGNEKEYIEMDLLLGVADLHSEKAVEVAEATMNGFPPSGRSFACSSSDSEDDSDGSDEDSGDETNMSSKDADEPEAQASKGKKPNKRQKIVVLN</sequence>
<feature type="compositionally biased region" description="Low complexity" evidence="1">
    <location>
        <begin position="57"/>
        <end position="68"/>
    </location>
</feature>
<dbReference type="eggNOG" id="ENOG502S5IW">
    <property type="taxonomic scope" value="Eukaryota"/>
</dbReference>
<feature type="region of interest" description="Disordered" evidence="1">
    <location>
        <begin position="15"/>
        <end position="36"/>
    </location>
</feature>
<dbReference type="EnsemblPlants" id="ORUFI01G25640.1">
    <property type="protein sequence ID" value="ORUFI01G25640.1"/>
    <property type="gene ID" value="ORUFI01G25640"/>
</dbReference>
<dbReference type="AlphaFoldDB" id="A0A0E0MZB2"/>
<dbReference type="InterPro" id="IPR027921">
    <property type="entry name" value="NOPCHAP1"/>
</dbReference>
<keyword evidence="3" id="KW-1185">Reference proteome</keyword>
<feature type="compositionally biased region" description="Low complexity" evidence="1">
    <location>
        <begin position="21"/>
        <end position="32"/>
    </location>
</feature>
<dbReference type="Proteomes" id="UP000008022">
    <property type="component" value="Unassembled WGS sequence"/>
</dbReference>
<reference evidence="3" key="1">
    <citation type="submission" date="2013-06" db="EMBL/GenBank/DDBJ databases">
        <authorList>
            <person name="Zhao Q."/>
        </authorList>
    </citation>
    <scope>NUCLEOTIDE SEQUENCE</scope>
    <source>
        <strain evidence="3">cv. W1943</strain>
    </source>
</reference>
<dbReference type="Gramene" id="ORUFI01G25640.1">
    <property type="protein sequence ID" value="ORUFI01G25640.1"/>
    <property type="gene ID" value="ORUFI01G25640"/>
</dbReference>
<dbReference type="HOGENOM" id="CLU_096241_0_0_1"/>
<dbReference type="GO" id="GO:0062064">
    <property type="term" value="F:box C/D methylation guide snoRNP complex binding"/>
    <property type="evidence" value="ECO:0007669"/>
    <property type="project" value="TreeGrafter"/>
</dbReference>
<protein>
    <submittedName>
        <fullName evidence="2">Uncharacterized protein</fullName>
    </submittedName>
</protein>
<evidence type="ECO:0000256" key="1">
    <source>
        <dbReference type="SAM" id="MobiDB-lite"/>
    </source>
</evidence>
<dbReference type="STRING" id="4529.A0A0E0MZB2"/>
<evidence type="ECO:0000313" key="3">
    <source>
        <dbReference type="Proteomes" id="UP000008022"/>
    </source>
</evidence>
<dbReference type="PANTHER" id="PTHR28674">
    <property type="entry name" value="SIMILAR TO DNA SEGMENT, CHR 10, WAYNE STATE UNIVERSITY 102,-EXPRESSED"/>
    <property type="match status" value="1"/>
</dbReference>
<name>A0A0E0MZB2_ORYRU</name>
<organism evidence="2 3">
    <name type="scientific">Oryza rufipogon</name>
    <name type="common">Brownbeard rice</name>
    <name type="synonym">Asian wild rice</name>
    <dbReference type="NCBI Taxonomy" id="4529"/>
    <lineage>
        <taxon>Eukaryota</taxon>
        <taxon>Viridiplantae</taxon>
        <taxon>Streptophyta</taxon>
        <taxon>Embryophyta</taxon>
        <taxon>Tracheophyta</taxon>
        <taxon>Spermatophyta</taxon>
        <taxon>Magnoliopsida</taxon>
        <taxon>Liliopsida</taxon>
        <taxon>Poales</taxon>
        <taxon>Poaceae</taxon>
        <taxon>BOP clade</taxon>
        <taxon>Oryzoideae</taxon>
        <taxon>Oryzeae</taxon>
        <taxon>Oryzinae</taxon>
        <taxon>Oryza</taxon>
    </lineage>
</organism>
<feature type="region of interest" description="Disordered" evidence="1">
    <location>
        <begin position="190"/>
        <end position="253"/>
    </location>
</feature>
<dbReference type="OMA" id="SGMPVAC"/>
<feature type="compositionally biased region" description="Acidic residues" evidence="1">
    <location>
        <begin position="207"/>
        <end position="221"/>
    </location>
</feature>
<feature type="region of interest" description="Disordered" evidence="1">
    <location>
        <begin position="53"/>
        <end position="123"/>
    </location>
</feature>
<dbReference type="PANTHER" id="PTHR28674:SF1">
    <property type="entry name" value="NOP PROTEIN CHAPERONE 1"/>
    <property type="match status" value="1"/>
</dbReference>
<dbReference type="GO" id="GO:0000492">
    <property type="term" value="P:box C/D snoRNP assembly"/>
    <property type="evidence" value="ECO:0007669"/>
    <property type="project" value="InterPro"/>
</dbReference>
<feature type="compositionally biased region" description="Basic residues" evidence="1">
    <location>
        <begin position="239"/>
        <end position="253"/>
    </location>
</feature>
<proteinExistence type="predicted"/>
<evidence type="ECO:0000313" key="2">
    <source>
        <dbReference type="EnsemblPlants" id="ORUFI01G25640.1"/>
    </source>
</evidence>
<reference evidence="2" key="2">
    <citation type="submission" date="2015-06" db="UniProtKB">
        <authorList>
            <consortium name="EnsemblPlants"/>
        </authorList>
    </citation>
    <scope>IDENTIFICATION</scope>
</reference>
<accession>A0A0E0MZB2</accession>